<dbReference type="Proteomes" id="UP000054144">
    <property type="component" value="Unassembled WGS sequence"/>
</dbReference>
<dbReference type="EMBL" id="KN881591">
    <property type="protein sequence ID" value="KIY53686.1"/>
    <property type="molecule type" value="Genomic_DNA"/>
</dbReference>
<dbReference type="AlphaFoldDB" id="A0A0D7AQU7"/>
<evidence type="ECO:0000313" key="1">
    <source>
        <dbReference type="EMBL" id="KIY53686.1"/>
    </source>
</evidence>
<evidence type="ECO:0000313" key="2">
    <source>
        <dbReference type="Proteomes" id="UP000054144"/>
    </source>
</evidence>
<keyword evidence="2" id="KW-1185">Reference proteome</keyword>
<dbReference type="OrthoDB" id="3017944at2759"/>
<sequence>MENSVSYKFLEVLHYISSHQQLQLRQNCPEEFEELRIFAEILPCKSNSLAFPFGGFVLNFNISMKLHRDHMDLKTGCGVLVIGYHKGGDLCLLEPGLVIEARNGDFIFFRSRDISHFNLHYSGKRASIVLHTDSDSSHWVENYNGWDGNIYFCGKST</sequence>
<protein>
    <submittedName>
        <fullName evidence="1">Uncharacterized protein</fullName>
    </submittedName>
</protein>
<reference evidence="1 2" key="1">
    <citation type="journal article" date="2015" name="Fungal Genet. Biol.">
        <title>Evolution of novel wood decay mechanisms in Agaricales revealed by the genome sequences of Fistulina hepatica and Cylindrobasidium torrendii.</title>
        <authorList>
            <person name="Floudas D."/>
            <person name="Held B.W."/>
            <person name="Riley R."/>
            <person name="Nagy L.G."/>
            <person name="Koehler G."/>
            <person name="Ransdell A.S."/>
            <person name="Younus H."/>
            <person name="Chow J."/>
            <person name="Chiniquy J."/>
            <person name="Lipzen A."/>
            <person name="Tritt A."/>
            <person name="Sun H."/>
            <person name="Haridas S."/>
            <person name="LaButti K."/>
            <person name="Ohm R.A."/>
            <person name="Kues U."/>
            <person name="Blanchette R.A."/>
            <person name="Grigoriev I.V."/>
            <person name="Minto R.E."/>
            <person name="Hibbett D.S."/>
        </authorList>
    </citation>
    <scope>NUCLEOTIDE SEQUENCE [LARGE SCALE GENOMIC DNA]</scope>
    <source>
        <strain evidence="1 2">ATCC 64428</strain>
    </source>
</reference>
<gene>
    <name evidence="1" type="ORF">FISHEDRAFT_32833</name>
</gene>
<name>A0A0D7AQU7_9AGAR</name>
<organism evidence="1 2">
    <name type="scientific">Fistulina hepatica ATCC 64428</name>
    <dbReference type="NCBI Taxonomy" id="1128425"/>
    <lineage>
        <taxon>Eukaryota</taxon>
        <taxon>Fungi</taxon>
        <taxon>Dikarya</taxon>
        <taxon>Basidiomycota</taxon>
        <taxon>Agaricomycotina</taxon>
        <taxon>Agaricomycetes</taxon>
        <taxon>Agaricomycetidae</taxon>
        <taxon>Agaricales</taxon>
        <taxon>Fistulinaceae</taxon>
        <taxon>Fistulina</taxon>
    </lineage>
</organism>
<accession>A0A0D7AQU7</accession>
<proteinExistence type="predicted"/>
<dbReference type="Gene3D" id="3.60.130.30">
    <property type="match status" value="1"/>
</dbReference>